<dbReference type="PROSITE" id="PS50222">
    <property type="entry name" value="EF_HAND_2"/>
    <property type="match status" value="1"/>
</dbReference>
<keyword evidence="3" id="KW-0106">Calcium</keyword>
<dbReference type="SUPFAM" id="SSF50978">
    <property type="entry name" value="WD40 repeat-like"/>
    <property type="match status" value="1"/>
</dbReference>
<feature type="transmembrane region" description="Helical" evidence="6">
    <location>
        <begin position="1051"/>
        <end position="1079"/>
    </location>
</feature>
<keyword evidence="1 4" id="KW-0853">WD repeat</keyword>
<dbReference type="InterPro" id="IPR010699">
    <property type="entry name" value="DUF1275"/>
</dbReference>
<gene>
    <name evidence="8" type="ORF">PhCBS80983_g03483</name>
</gene>
<dbReference type="PROSITE" id="PS00678">
    <property type="entry name" value="WD_REPEATS_1"/>
    <property type="match status" value="3"/>
</dbReference>
<feature type="region of interest" description="Disordered" evidence="5">
    <location>
        <begin position="989"/>
        <end position="1009"/>
    </location>
</feature>
<name>A0A507E282_9FUNG</name>
<dbReference type="Gene3D" id="1.10.238.10">
    <property type="entry name" value="EF-hand"/>
    <property type="match status" value="1"/>
</dbReference>
<feature type="repeat" description="WD" evidence="4">
    <location>
        <begin position="518"/>
        <end position="552"/>
    </location>
</feature>
<dbReference type="InterPro" id="IPR001680">
    <property type="entry name" value="WD40_rpt"/>
</dbReference>
<dbReference type="GO" id="GO:0005509">
    <property type="term" value="F:calcium ion binding"/>
    <property type="evidence" value="ECO:0007669"/>
    <property type="project" value="InterPro"/>
</dbReference>
<dbReference type="InterPro" id="IPR002048">
    <property type="entry name" value="EF_hand_dom"/>
</dbReference>
<dbReference type="STRING" id="109895.A0A507E282"/>
<dbReference type="InterPro" id="IPR020472">
    <property type="entry name" value="WD40_PAC1"/>
</dbReference>
<dbReference type="PROSITE" id="PS00018">
    <property type="entry name" value="EF_HAND_1"/>
    <property type="match status" value="1"/>
</dbReference>
<sequence>MENTNATRGNSAGTASESVGEAAGTATKDKSGMNVDVQQYMNMNHFEQLMVLFQSHENEDGSTGFDIDKFREVFGQVVGGNLTYDQMTMLFMKIDANSDGSVDWDEFSTYMMTGALENSEAHSIFDERIKKLFNSPHKETIRRIDYIPKERKYISVSRDGTVCFWAQNLKLQRVIPAKDFSRVSWVSDSLYLTDHNRLVTITDDRHFCVYDIMSIKPRLIITLGQLENSPLCLAYGGHMDEERDFILFGDDGGYVNVLTFTRKFITENEGGEELTPGKLSRRESLKKYNASFSRRKIHNDWVVKVQYYPEINAFISCAPESVRSLIIGDLERKSIRYVNVPKGIKCFEFCRRPSFLVTGGRDKIIRLWNPYVLSKPAGTLHGHSAAIVNISINHDEGHIISLSEDRVIKVWNARSLNCLQTLAEKVPQKVDELISVIFFDQVNGQLVLGSDKLQTWPLYKTFKHALSRSHNAGVVAAMFNENFHQVVSGAQDGTVCIWDLASGERAFSFHNAHGKLEITAMCFDRSGRRLITGSRDGIIKMWNFNNGQILRKMMKDNTTEATDVLYVEMGANRFIVAVGWDRKVMIFLDDPGHFEAKPVRIMQGTGSTAHKGHQDDISSVAFRPPSMLATSSVDGIIVIWSLESGYMKMTLSEPFLDLRSKEEKPIEKIIFLPTTDKRMSRIGPLVSCHADGCLRFWDTYDGTMLYEVTKDEGLATMAISSDGNLLIVGGSKGHVRVFAINVNNLITENLDSVCIMKNTWRAHLQSISSVNYANVHNVILTASKDGTIRVWTSTGTHIGIFGQDQPWSLGDPSTYREAPEDVQQASRIEAQHNQMMVKHQEGLKKNVIATWQGISKDAPPRSGAELETKEAPVQAGMTMADMKVMRLRALQTQAIKKWCDVYERRKCASDWTVSTDLITDKESEKPEFFALKTMKKHQRPPSYGNVKYDAVYHMLAYYPLAQIDPPMALNPGGKKHRMDAAKQPQLPVLRKGNTPQLGKQATARYGGGDRYRDNDVLQTNILNRRQRPAVTVQIHPPEYRNAMNNFADREFYTIVIGGSVLAVNAGFINVVTLAGVFSVTVSHHTGNVSKIAIALFNGDLTTLALVISIIFSYMFGSFIAGFMVGDNKFRLGRGYGYALILESACLFASFVFLRRELIVGEWCAAFGCGLQNALATSYSGAVVRTTHMTGIITDIGNILGQACRADTSAELWRLKVHVPLLISYLLGGMLGQLSYLSMVEKSLLLPCFFSGGIAAVYLSLPMVKEATVVLQETAVQMGLIGAQPTAEVRLIGDPRQHDVYAKIQGRDVDVDIKNFLADMDDDDEPRKTGGGGGGQSDTVKVAVMDEERGEMMRKRSSISLAAATLGQGDFKAAAGGGSVEVLYSSPSTSNLPH</sequence>
<evidence type="ECO:0000256" key="6">
    <source>
        <dbReference type="SAM" id="Phobius"/>
    </source>
</evidence>
<evidence type="ECO:0000256" key="5">
    <source>
        <dbReference type="SAM" id="MobiDB-lite"/>
    </source>
</evidence>
<feature type="transmembrane region" description="Helical" evidence="6">
    <location>
        <begin position="1135"/>
        <end position="1153"/>
    </location>
</feature>
<dbReference type="Gene3D" id="2.130.10.10">
    <property type="entry name" value="YVTN repeat-like/Quinoprotein amine dehydrogenase"/>
    <property type="match status" value="3"/>
</dbReference>
<keyword evidence="6" id="KW-0812">Transmembrane</keyword>
<dbReference type="PANTHER" id="PTHR44324">
    <property type="entry name" value="WD40 REPEAT DOMAIN 95"/>
    <property type="match status" value="1"/>
</dbReference>
<dbReference type="EMBL" id="QEAQ01000045">
    <property type="protein sequence ID" value="TPX57891.1"/>
    <property type="molecule type" value="Genomic_DNA"/>
</dbReference>
<dbReference type="SUPFAM" id="SSF47473">
    <property type="entry name" value="EF-hand"/>
    <property type="match status" value="1"/>
</dbReference>
<dbReference type="InterPro" id="IPR051242">
    <property type="entry name" value="WD-EF-hand_domain"/>
</dbReference>
<dbReference type="InterPro" id="IPR011992">
    <property type="entry name" value="EF-hand-dom_pair"/>
</dbReference>
<dbReference type="SUPFAM" id="SSF50998">
    <property type="entry name" value="Quinoprotein alcohol dehydrogenase-like"/>
    <property type="match status" value="1"/>
</dbReference>
<feature type="repeat" description="WD" evidence="4">
    <location>
        <begin position="610"/>
        <end position="650"/>
    </location>
</feature>
<feature type="domain" description="EF-hand" evidence="7">
    <location>
        <begin position="82"/>
        <end position="117"/>
    </location>
</feature>
<evidence type="ECO:0000256" key="1">
    <source>
        <dbReference type="ARBA" id="ARBA00022574"/>
    </source>
</evidence>
<accession>A0A507E282</accession>
<evidence type="ECO:0000256" key="4">
    <source>
        <dbReference type="PROSITE-ProRule" id="PRU00221"/>
    </source>
</evidence>
<dbReference type="Pfam" id="PF06912">
    <property type="entry name" value="DUF1275"/>
    <property type="match status" value="1"/>
</dbReference>
<feature type="region of interest" description="Disordered" evidence="5">
    <location>
        <begin position="1319"/>
        <end position="1338"/>
    </location>
</feature>
<comment type="caution">
    <text evidence="8">The sequence shown here is derived from an EMBL/GenBank/DDBJ whole genome shotgun (WGS) entry which is preliminary data.</text>
</comment>
<proteinExistence type="predicted"/>
<feature type="repeat" description="WD" evidence="4">
    <location>
        <begin position="134"/>
        <end position="165"/>
    </location>
</feature>
<organism evidence="8 9">
    <name type="scientific">Powellomyces hirtus</name>
    <dbReference type="NCBI Taxonomy" id="109895"/>
    <lineage>
        <taxon>Eukaryota</taxon>
        <taxon>Fungi</taxon>
        <taxon>Fungi incertae sedis</taxon>
        <taxon>Chytridiomycota</taxon>
        <taxon>Chytridiomycota incertae sedis</taxon>
        <taxon>Chytridiomycetes</taxon>
        <taxon>Spizellomycetales</taxon>
        <taxon>Powellomycetaceae</taxon>
        <taxon>Powellomyces</taxon>
    </lineage>
</organism>
<dbReference type="InterPro" id="IPR036322">
    <property type="entry name" value="WD40_repeat_dom_sf"/>
</dbReference>
<reference evidence="8 9" key="1">
    <citation type="journal article" date="2019" name="Sci. Rep.">
        <title>Comparative genomics of chytrid fungi reveal insights into the obligate biotrophic and pathogenic lifestyle of Synchytrium endobioticum.</title>
        <authorList>
            <person name="van de Vossenberg B.T.L.H."/>
            <person name="Warris S."/>
            <person name="Nguyen H.D.T."/>
            <person name="van Gent-Pelzer M.P.E."/>
            <person name="Joly D.L."/>
            <person name="van de Geest H.C."/>
            <person name="Bonants P.J.M."/>
            <person name="Smith D.S."/>
            <person name="Levesque C.A."/>
            <person name="van der Lee T.A.J."/>
        </authorList>
    </citation>
    <scope>NUCLEOTIDE SEQUENCE [LARGE SCALE GENOMIC DNA]</scope>
    <source>
        <strain evidence="8 9">CBS 809.83</strain>
    </source>
</reference>
<feature type="region of interest" description="Disordered" evidence="5">
    <location>
        <begin position="1"/>
        <end position="31"/>
    </location>
</feature>
<evidence type="ECO:0000313" key="8">
    <source>
        <dbReference type="EMBL" id="TPX57891.1"/>
    </source>
</evidence>
<dbReference type="PROSITE" id="PS50082">
    <property type="entry name" value="WD_REPEATS_2"/>
    <property type="match status" value="7"/>
</dbReference>
<feature type="repeat" description="WD" evidence="4">
    <location>
        <begin position="380"/>
        <end position="421"/>
    </location>
</feature>
<feature type="compositionally biased region" description="Polar residues" evidence="5">
    <location>
        <begin position="1"/>
        <end position="17"/>
    </location>
</feature>
<dbReference type="InterPro" id="IPR011047">
    <property type="entry name" value="Quinoprotein_ADH-like_sf"/>
</dbReference>
<feature type="transmembrane region" description="Helical" evidence="6">
    <location>
        <begin position="1091"/>
        <end position="1115"/>
    </location>
</feature>
<keyword evidence="6" id="KW-1133">Transmembrane helix</keyword>
<protein>
    <recommendedName>
        <fullName evidence="7">EF-hand domain-containing protein</fullName>
    </recommendedName>
</protein>
<evidence type="ECO:0000256" key="2">
    <source>
        <dbReference type="ARBA" id="ARBA00022737"/>
    </source>
</evidence>
<dbReference type="InterPro" id="IPR019775">
    <property type="entry name" value="WD40_repeat_CS"/>
</dbReference>
<dbReference type="InterPro" id="IPR018247">
    <property type="entry name" value="EF_Hand_1_Ca_BS"/>
</dbReference>
<dbReference type="InterPro" id="IPR015943">
    <property type="entry name" value="WD40/YVTN_repeat-like_dom_sf"/>
</dbReference>
<dbReference type="CDD" id="cd00200">
    <property type="entry name" value="WD40"/>
    <property type="match status" value="1"/>
</dbReference>
<evidence type="ECO:0000313" key="9">
    <source>
        <dbReference type="Proteomes" id="UP000318582"/>
    </source>
</evidence>
<keyword evidence="9" id="KW-1185">Reference proteome</keyword>
<dbReference type="PROSITE" id="PS50294">
    <property type="entry name" value="WD_REPEATS_REGION"/>
    <property type="match status" value="4"/>
</dbReference>
<dbReference type="PRINTS" id="PR00320">
    <property type="entry name" value="GPROTEINBRPT"/>
</dbReference>
<feature type="repeat" description="WD" evidence="4">
    <location>
        <begin position="467"/>
        <end position="508"/>
    </location>
</feature>
<dbReference type="PANTHER" id="PTHR44324:SF4">
    <property type="entry name" value="WD40 REPEAT DOMAIN 95"/>
    <property type="match status" value="1"/>
</dbReference>
<feature type="transmembrane region" description="Helical" evidence="6">
    <location>
        <begin position="1218"/>
        <end position="1237"/>
    </location>
</feature>
<evidence type="ECO:0000259" key="7">
    <source>
        <dbReference type="PROSITE" id="PS50222"/>
    </source>
</evidence>
<dbReference type="Proteomes" id="UP000318582">
    <property type="component" value="Unassembled WGS sequence"/>
</dbReference>
<dbReference type="SMART" id="SM00320">
    <property type="entry name" value="WD40"/>
    <property type="match status" value="10"/>
</dbReference>
<dbReference type="Pfam" id="PF00400">
    <property type="entry name" value="WD40"/>
    <property type="match status" value="6"/>
</dbReference>
<keyword evidence="6" id="KW-0472">Membrane</keyword>
<feature type="repeat" description="WD" evidence="4">
    <location>
        <begin position="344"/>
        <end position="369"/>
    </location>
</feature>
<feature type="repeat" description="WD" evidence="4">
    <location>
        <begin position="760"/>
        <end position="791"/>
    </location>
</feature>
<keyword evidence="2" id="KW-0677">Repeat</keyword>
<evidence type="ECO:0000256" key="3">
    <source>
        <dbReference type="ARBA" id="ARBA00022837"/>
    </source>
</evidence>